<keyword evidence="6 8" id="KW-1133">Transmembrane helix</keyword>
<keyword evidence="2" id="KW-0328">Glycosyltransferase</keyword>
<evidence type="ECO:0000256" key="7">
    <source>
        <dbReference type="ARBA" id="ARBA00023136"/>
    </source>
</evidence>
<dbReference type="Proteomes" id="UP001220478">
    <property type="component" value="Chromosome"/>
</dbReference>
<evidence type="ECO:0000256" key="5">
    <source>
        <dbReference type="ARBA" id="ARBA00022985"/>
    </source>
</evidence>
<dbReference type="EMBL" id="CP118868">
    <property type="protein sequence ID" value="WEG35967.1"/>
    <property type="molecule type" value="Genomic_DNA"/>
</dbReference>
<evidence type="ECO:0000256" key="6">
    <source>
        <dbReference type="ARBA" id="ARBA00022989"/>
    </source>
</evidence>
<dbReference type="InterPro" id="IPR029044">
    <property type="entry name" value="Nucleotide-diphossugar_trans"/>
</dbReference>
<keyword evidence="11" id="KW-1185">Reference proteome</keyword>
<evidence type="ECO:0000256" key="3">
    <source>
        <dbReference type="ARBA" id="ARBA00022679"/>
    </source>
</evidence>
<dbReference type="InterPro" id="IPR001173">
    <property type="entry name" value="Glyco_trans_2-like"/>
</dbReference>
<keyword evidence="4 8" id="KW-0812">Transmembrane</keyword>
<accession>A0ABY8C5I7</accession>
<sequence length="320" mass="36073">MELSLVMPCFNESRQILTTFAHLAGYIKNVLSRKADKLTVIAVDDGSKDDTWTCLAEAKQNLLKEVAGTVNVRVKLLRFSRNFGKEAALLAGIRAVSPTAAATVILDADLQHPLEVIVPMIDKFLATGADIVDAVKSDRGKESGLNRWLANSFYDFFDKHSRVNLKNMADFKLLSARAVRILADLPEHERFFRALCSWIGFKHAEVQFEVAEREVGVSKWSFRSKVNLASDAFYAFSDVPVFLQFLEIVFVILLGVGQVAYFAFILLAQKRPLDRLDYLTFIVLLGVFLILGSNLLKSLYLQRLYKAALNRPQYIIMQED</sequence>
<evidence type="ECO:0000313" key="10">
    <source>
        <dbReference type="EMBL" id="WEG35967.1"/>
    </source>
</evidence>
<evidence type="ECO:0000256" key="1">
    <source>
        <dbReference type="ARBA" id="ARBA00022475"/>
    </source>
</evidence>
<proteinExistence type="predicted"/>
<reference evidence="10 11" key="1">
    <citation type="submission" date="2023-02" db="EMBL/GenBank/DDBJ databases">
        <title>Novel Oscillospiraceae bacterial genomes.</title>
        <authorList>
            <person name="Srinivasan S."/>
            <person name="Austin M.N."/>
            <person name="Fiedler T.L."/>
            <person name="Strenk S.M."/>
            <person name="Agnew K.J."/>
            <person name="Nagana Gowda G.A."/>
            <person name="Raftery D."/>
            <person name="Beamer M.A."/>
            <person name="Achilles S.L."/>
            <person name="Wiesenfeld H.C."/>
            <person name="Fredricks D.N."/>
            <person name="Hillier S.L."/>
        </authorList>
    </citation>
    <scope>NUCLEOTIDE SEQUENCE [LARGE SCALE GENOMIC DNA]</scope>
    <source>
        <strain evidence="10 11">CHIC02 1186E3-8</strain>
    </source>
</reference>
<evidence type="ECO:0000259" key="9">
    <source>
        <dbReference type="Pfam" id="PF00535"/>
    </source>
</evidence>
<evidence type="ECO:0000256" key="4">
    <source>
        <dbReference type="ARBA" id="ARBA00022692"/>
    </source>
</evidence>
<keyword evidence="1" id="KW-1003">Cell membrane</keyword>
<keyword evidence="3" id="KW-0808">Transferase</keyword>
<keyword evidence="5" id="KW-0448">Lipopolysaccharide biosynthesis</keyword>
<dbReference type="PANTHER" id="PTHR48090:SF3">
    <property type="entry name" value="UNDECAPRENYL-PHOSPHATE 4-DEOXY-4-FORMAMIDO-L-ARABINOSE TRANSFERASE"/>
    <property type="match status" value="1"/>
</dbReference>
<evidence type="ECO:0000313" key="11">
    <source>
        <dbReference type="Proteomes" id="UP001220478"/>
    </source>
</evidence>
<dbReference type="SUPFAM" id="SSF53448">
    <property type="entry name" value="Nucleotide-diphospho-sugar transferases"/>
    <property type="match status" value="1"/>
</dbReference>
<evidence type="ECO:0000256" key="8">
    <source>
        <dbReference type="SAM" id="Phobius"/>
    </source>
</evidence>
<dbReference type="RefSeq" id="WP_315569784.1">
    <property type="nucleotide sequence ID" value="NZ_CP118866.1"/>
</dbReference>
<evidence type="ECO:0000256" key="2">
    <source>
        <dbReference type="ARBA" id="ARBA00022676"/>
    </source>
</evidence>
<dbReference type="InterPro" id="IPR050256">
    <property type="entry name" value="Glycosyltransferase_2"/>
</dbReference>
<dbReference type="Gene3D" id="3.90.550.10">
    <property type="entry name" value="Spore Coat Polysaccharide Biosynthesis Protein SpsA, Chain A"/>
    <property type="match status" value="1"/>
</dbReference>
<organism evidence="10 11">
    <name type="scientific">Amygdalobacter indicium</name>
    <dbReference type="NCBI Taxonomy" id="3029272"/>
    <lineage>
        <taxon>Bacteria</taxon>
        <taxon>Bacillati</taxon>
        <taxon>Bacillota</taxon>
        <taxon>Clostridia</taxon>
        <taxon>Eubacteriales</taxon>
        <taxon>Oscillospiraceae</taxon>
        <taxon>Amygdalobacter</taxon>
    </lineage>
</organism>
<dbReference type="CDD" id="cd04187">
    <property type="entry name" value="DPM1_like_bac"/>
    <property type="match status" value="1"/>
</dbReference>
<keyword evidence="7 8" id="KW-0472">Membrane</keyword>
<feature type="domain" description="Glycosyltransferase 2-like" evidence="9">
    <location>
        <begin position="4"/>
        <end position="152"/>
    </location>
</feature>
<protein>
    <submittedName>
        <fullName evidence="10">Glycosyltransferase family 2 protein</fullName>
    </submittedName>
</protein>
<dbReference type="Pfam" id="PF00535">
    <property type="entry name" value="Glycos_transf_2"/>
    <property type="match status" value="1"/>
</dbReference>
<dbReference type="PANTHER" id="PTHR48090">
    <property type="entry name" value="UNDECAPRENYL-PHOSPHATE 4-DEOXY-4-FORMAMIDO-L-ARABINOSE TRANSFERASE-RELATED"/>
    <property type="match status" value="1"/>
</dbReference>
<feature type="transmembrane region" description="Helical" evidence="8">
    <location>
        <begin position="278"/>
        <end position="296"/>
    </location>
</feature>
<feature type="transmembrane region" description="Helical" evidence="8">
    <location>
        <begin position="241"/>
        <end position="266"/>
    </location>
</feature>
<gene>
    <name evidence="10" type="ORF">PYS61_02000</name>
</gene>
<name>A0ABY8C5I7_9FIRM</name>